<accession>A0ABS5BXQ8</accession>
<organism evidence="6 7">
    <name type="scientific">Gemmata palustris</name>
    <dbReference type="NCBI Taxonomy" id="2822762"/>
    <lineage>
        <taxon>Bacteria</taxon>
        <taxon>Pseudomonadati</taxon>
        <taxon>Planctomycetota</taxon>
        <taxon>Planctomycetia</taxon>
        <taxon>Gemmatales</taxon>
        <taxon>Gemmataceae</taxon>
        <taxon>Gemmata</taxon>
    </lineage>
</organism>
<dbReference type="PROSITE" id="PS50893">
    <property type="entry name" value="ABC_TRANSPORTER_2"/>
    <property type="match status" value="1"/>
</dbReference>
<reference evidence="6 7" key="1">
    <citation type="submission" date="2021-04" db="EMBL/GenBank/DDBJ databases">
        <authorList>
            <person name="Ivanova A."/>
        </authorList>
    </citation>
    <scope>NUCLEOTIDE SEQUENCE [LARGE SCALE GENOMIC DNA]</scope>
    <source>
        <strain evidence="6 7">G18</strain>
    </source>
</reference>
<comment type="caution">
    <text evidence="6">The sequence shown here is derived from an EMBL/GenBank/DDBJ whole genome shotgun (WGS) entry which is preliminary data.</text>
</comment>
<name>A0ABS5BXQ8_9BACT</name>
<evidence type="ECO:0000313" key="7">
    <source>
        <dbReference type="Proteomes" id="UP000676565"/>
    </source>
</evidence>
<dbReference type="RefSeq" id="WP_210658579.1">
    <property type="nucleotide sequence ID" value="NZ_JAGKQQ010000001.1"/>
</dbReference>
<keyword evidence="2" id="KW-0547">Nucleotide-binding</keyword>
<feature type="domain" description="ABC transporter" evidence="5">
    <location>
        <begin position="4"/>
        <end position="244"/>
    </location>
</feature>
<dbReference type="PANTHER" id="PTHR45772:SF10">
    <property type="entry name" value="LIPOPOLYSACCHARIDE EXPORT SYSTEM ATP-BINDING PROTEIN LPTB"/>
    <property type="match status" value="1"/>
</dbReference>
<sequence length="432" mass="47043">MPLLEVEGLVKYYGNRAVVNGVSFSVDAGEVVGLLGPNGAGKTTSFRMATGQIQPNDGKVTFNDEDVTSLAMYQRARRGMGYLSQEPSVFRKLSVEGNLLAILEALPRSRKLGRRLSRAERWERTNEALTRFKLDPVRKTTAGRCSGGEKRRLEIARCLVCEPMLILLDEPFAAVDPITTEDIRRNIRELADSGIGILITDHNVREVFRTADRVYLITAGKVVTRGTPMELVNDPVAIDAYLGRSFEEDGFTRHFDARATKKKSESSTSTLAAPPVVRYSPPASRPVAPVEAPAPSAAPTTTLTAPSVFPAAPPSPFSAPMTTTTPPPVGQALGGPMAAVLELEKIRRAVEGLADDRTLKASMVELVARGAAAIPALLEAMERRDAVLRNRAFEVLKFVAKDSGALDYDPNATTESRLRQVAHLRAKLERRR</sequence>
<evidence type="ECO:0000256" key="4">
    <source>
        <dbReference type="SAM" id="MobiDB-lite"/>
    </source>
</evidence>
<dbReference type="Pfam" id="PF00005">
    <property type="entry name" value="ABC_tran"/>
    <property type="match status" value="1"/>
</dbReference>
<gene>
    <name evidence="6" type="primary">lptB</name>
    <name evidence="6" type="ORF">J8F10_25005</name>
</gene>
<dbReference type="InterPro" id="IPR017871">
    <property type="entry name" value="ABC_transporter-like_CS"/>
</dbReference>
<evidence type="ECO:0000256" key="3">
    <source>
        <dbReference type="ARBA" id="ARBA00022840"/>
    </source>
</evidence>
<feature type="region of interest" description="Disordered" evidence="4">
    <location>
        <begin position="257"/>
        <end position="323"/>
    </location>
</feature>
<evidence type="ECO:0000256" key="2">
    <source>
        <dbReference type="ARBA" id="ARBA00022741"/>
    </source>
</evidence>
<dbReference type="InterPro" id="IPR030921">
    <property type="entry name" value="LPS_export_LptB"/>
</dbReference>
<dbReference type="SMART" id="SM00382">
    <property type="entry name" value="AAA"/>
    <property type="match status" value="1"/>
</dbReference>
<proteinExistence type="predicted"/>
<evidence type="ECO:0000313" key="6">
    <source>
        <dbReference type="EMBL" id="MBP3958521.1"/>
    </source>
</evidence>
<dbReference type="PROSITE" id="PS00211">
    <property type="entry name" value="ABC_TRANSPORTER_1"/>
    <property type="match status" value="1"/>
</dbReference>
<dbReference type="InterPro" id="IPR003439">
    <property type="entry name" value="ABC_transporter-like_ATP-bd"/>
</dbReference>
<dbReference type="PANTHER" id="PTHR45772">
    <property type="entry name" value="CONSERVED COMPONENT OF ABC TRANSPORTER FOR NATURAL AMINO ACIDS-RELATED"/>
    <property type="match status" value="1"/>
</dbReference>
<keyword evidence="7" id="KW-1185">Reference proteome</keyword>
<dbReference type="CDD" id="cd03218">
    <property type="entry name" value="ABC_YhbG"/>
    <property type="match status" value="1"/>
</dbReference>
<dbReference type="InterPro" id="IPR051120">
    <property type="entry name" value="ABC_AA/LPS_Transport"/>
</dbReference>
<dbReference type="Gene3D" id="3.40.50.300">
    <property type="entry name" value="P-loop containing nucleotide triphosphate hydrolases"/>
    <property type="match status" value="1"/>
</dbReference>
<dbReference type="InterPro" id="IPR027417">
    <property type="entry name" value="P-loop_NTPase"/>
</dbReference>
<keyword evidence="3 6" id="KW-0067">ATP-binding</keyword>
<keyword evidence="1" id="KW-0813">Transport</keyword>
<dbReference type="NCBIfam" id="TIGR04406">
    <property type="entry name" value="LPS_export_lptB"/>
    <property type="match status" value="1"/>
</dbReference>
<dbReference type="SUPFAM" id="SSF52540">
    <property type="entry name" value="P-loop containing nucleoside triphosphate hydrolases"/>
    <property type="match status" value="1"/>
</dbReference>
<evidence type="ECO:0000259" key="5">
    <source>
        <dbReference type="PROSITE" id="PS50893"/>
    </source>
</evidence>
<dbReference type="InterPro" id="IPR003593">
    <property type="entry name" value="AAA+_ATPase"/>
</dbReference>
<feature type="compositionally biased region" description="Low complexity" evidence="4">
    <location>
        <begin position="280"/>
        <end position="310"/>
    </location>
</feature>
<dbReference type="EMBL" id="JAGKQQ010000001">
    <property type="protein sequence ID" value="MBP3958521.1"/>
    <property type="molecule type" value="Genomic_DNA"/>
</dbReference>
<evidence type="ECO:0000256" key="1">
    <source>
        <dbReference type="ARBA" id="ARBA00022448"/>
    </source>
</evidence>
<protein>
    <submittedName>
        <fullName evidence="6">LPS export ABC transporter ATP-binding protein</fullName>
    </submittedName>
</protein>
<dbReference type="GO" id="GO:0005524">
    <property type="term" value="F:ATP binding"/>
    <property type="evidence" value="ECO:0007669"/>
    <property type="project" value="UniProtKB-KW"/>
</dbReference>
<dbReference type="Proteomes" id="UP000676565">
    <property type="component" value="Unassembled WGS sequence"/>
</dbReference>